<dbReference type="PATRIC" id="fig|1432052.3.peg.3617"/>
<evidence type="ECO:0000313" key="12">
    <source>
        <dbReference type="EMBL" id="ODR53905.1"/>
    </source>
</evidence>
<evidence type="ECO:0000256" key="5">
    <source>
        <dbReference type="ARBA" id="ARBA00022989"/>
    </source>
</evidence>
<evidence type="ECO:0000256" key="6">
    <source>
        <dbReference type="ARBA" id="ARBA00023136"/>
    </source>
</evidence>
<evidence type="ECO:0000313" key="10">
    <source>
        <dbReference type="EMBL" id="ODM10843.1"/>
    </source>
</evidence>
<feature type="transmembrane region" description="Helical" evidence="7">
    <location>
        <begin position="241"/>
        <end position="260"/>
    </location>
</feature>
<evidence type="ECO:0000313" key="13">
    <source>
        <dbReference type="Proteomes" id="UP000094067"/>
    </source>
</evidence>
<evidence type="ECO:0000313" key="14">
    <source>
        <dbReference type="Proteomes" id="UP000094271"/>
    </source>
</evidence>
<keyword evidence="11" id="KW-0067">ATP-binding</keyword>
<dbReference type="Proteomes" id="UP000094869">
    <property type="component" value="Unassembled WGS sequence"/>
</dbReference>
<keyword evidence="2 7" id="KW-0813">Transport</keyword>
<dbReference type="AlphaFoldDB" id="A0A1E3AQ41"/>
<dbReference type="Proteomes" id="UP000094271">
    <property type="component" value="Unassembled WGS sequence"/>
</dbReference>
<evidence type="ECO:0000256" key="2">
    <source>
        <dbReference type="ARBA" id="ARBA00022448"/>
    </source>
</evidence>
<comment type="similarity">
    <text evidence="7">Belongs to the binding-protein-dependent transport system permease family.</text>
</comment>
<keyword evidence="5 7" id="KW-1133">Transmembrane helix</keyword>
<feature type="transmembrane region" description="Helical" evidence="7">
    <location>
        <begin position="108"/>
        <end position="124"/>
    </location>
</feature>
<evidence type="ECO:0000313" key="9">
    <source>
        <dbReference type="EMBL" id="ODM08741.1"/>
    </source>
</evidence>
<evidence type="ECO:0000256" key="7">
    <source>
        <dbReference type="RuleBase" id="RU363032"/>
    </source>
</evidence>
<dbReference type="GeneID" id="93302552"/>
<organism evidence="10 16">
    <name type="scientific">Eisenbergiella tayi</name>
    <dbReference type="NCBI Taxonomy" id="1432052"/>
    <lineage>
        <taxon>Bacteria</taxon>
        <taxon>Bacillati</taxon>
        <taxon>Bacillota</taxon>
        <taxon>Clostridia</taxon>
        <taxon>Lachnospirales</taxon>
        <taxon>Lachnospiraceae</taxon>
        <taxon>Eisenbergiella</taxon>
    </lineage>
</organism>
<sequence>MTRARKQTLVKIISYILLIILTAATLMPLLWMLSASLKTNTEVFSANFRWIPAVFQWNNYVKIWSKIPLATFTFNTVKLTVIITFIQVITSSFAAYGFSKCKFKGRDVLFLCYVATIAIPWQVYMLPQYSMMNKFHLVDTHTGYVLMQSFTAFGVFLMRQFFMSLPNELLEAGRIDGLSEYGNYFRIALPLSKPSIATMTIFSFVAIWNDYMGPLIYFNSTSKKTIQLGIKMFIGQYSTEYGLVMAASVLSLIPVLIIFLGGQKFFVQGIASSGIKG</sequence>
<keyword evidence="15" id="KW-1185">Reference proteome</keyword>
<reference evidence="12 14" key="3">
    <citation type="submission" date="2016-08" db="EMBL/GenBank/DDBJ databases">
        <authorList>
            <person name="Seilhamer J.J."/>
        </authorList>
    </citation>
    <scope>NUCLEOTIDE SEQUENCE [LARGE SCALE GENOMIC DNA]</scope>
    <source>
        <strain evidence="12 14">NML150140-1</strain>
    </source>
</reference>
<dbReference type="InterPro" id="IPR000515">
    <property type="entry name" value="MetI-like"/>
</dbReference>
<keyword evidence="3" id="KW-1003">Cell membrane</keyword>
<feature type="domain" description="ABC transmembrane type-1" evidence="8">
    <location>
        <begin position="73"/>
        <end position="262"/>
    </location>
</feature>
<dbReference type="EMBL" id="MEHA01000003">
    <property type="protein sequence ID" value="ODR53905.1"/>
    <property type="molecule type" value="Genomic_DNA"/>
</dbReference>
<dbReference type="GO" id="GO:0055085">
    <property type="term" value="P:transmembrane transport"/>
    <property type="evidence" value="ECO:0007669"/>
    <property type="project" value="InterPro"/>
</dbReference>
<dbReference type="CDD" id="cd06261">
    <property type="entry name" value="TM_PBP2"/>
    <property type="match status" value="1"/>
</dbReference>
<comment type="caution">
    <text evidence="10">The sequence shown here is derived from an EMBL/GenBank/DDBJ whole genome shotgun (WGS) entry which is preliminary data.</text>
</comment>
<evidence type="ECO:0000256" key="4">
    <source>
        <dbReference type="ARBA" id="ARBA00022692"/>
    </source>
</evidence>
<comment type="subcellular location">
    <subcellularLocation>
        <location evidence="1 7">Cell membrane</location>
        <topology evidence="1 7">Multi-pass membrane protein</topology>
    </subcellularLocation>
</comment>
<dbReference type="OrthoDB" id="9787837at2"/>
<dbReference type="Proteomes" id="UP000095003">
    <property type="component" value="Unassembled WGS sequence"/>
</dbReference>
<dbReference type="EMBL" id="MCGH01000001">
    <property type="protein sequence ID" value="ODM08741.1"/>
    <property type="molecule type" value="Genomic_DNA"/>
</dbReference>
<accession>A0A1E3AQ41</accession>
<protein>
    <submittedName>
        <fullName evidence="10">L-arabinose transport system permease protein AraQ</fullName>
    </submittedName>
    <submittedName>
        <fullName evidence="11">Sugar ABC transporter ATP-binding protein</fullName>
    </submittedName>
</protein>
<dbReference type="EMBL" id="MCGI01000003">
    <property type="protein sequence ID" value="ODM10843.1"/>
    <property type="molecule type" value="Genomic_DNA"/>
</dbReference>
<feature type="transmembrane region" description="Helical" evidence="7">
    <location>
        <begin position="144"/>
        <end position="162"/>
    </location>
</feature>
<dbReference type="PANTHER" id="PTHR43744:SF12">
    <property type="entry name" value="ABC TRANSPORTER PERMEASE PROTEIN MG189-RELATED"/>
    <property type="match status" value="1"/>
</dbReference>
<gene>
    <name evidence="10" type="primary">araQ_81</name>
    <name evidence="9" type="synonym">araQ_9</name>
    <name evidence="10" type="ORF">BEH84_03272</name>
    <name evidence="12" type="ORF">BEI59_04910</name>
    <name evidence="9" type="ORF">BEI61_00370</name>
    <name evidence="11" type="ORF">BEI63_20795</name>
</gene>
<dbReference type="PANTHER" id="PTHR43744">
    <property type="entry name" value="ABC TRANSPORTER PERMEASE PROTEIN MG189-RELATED-RELATED"/>
    <property type="match status" value="1"/>
</dbReference>
<dbReference type="PROSITE" id="PS50928">
    <property type="entry name" value="ABC_TM1"/>
    <property type="match status" value="1"/>
</dbReference>
<evidence type="ECO:0000256" key="1">
    <source>
        <dbReference type="ARBA" id="ARBA00004651"/>
    </source>
</evidence>
<keyword evidence="11" id="KW-0547">Nucleotide-binding</keyword>
<dbReference type="GO" id="GO:0005886">
    <property type="term" value="C:plasma membrane"/>
    <property type="evidence" value="ECO:0007669"/>
    <property type="project" value="UniProtKB-SubCell"/>
</dbReference>
<reference evidence="11 15" key="2">
    <citation type="submission" date="2016-08" db="EMBL/GenBank/DDBJ databases">
        <title>Characterization of Isolates of Eisenbergiella tayi Derived from Blood Cultures, Using Whole Genome Sequencing.</title>
        <authorList>
            <person name="Bernier A.-M."/>
            <person name="Burdz T."/>
            <person name="Wiebe D."/>
            <person name="Bernard K."/>
        </authorList>
    </citation>
    <scope>NUCLEOTIDE SEQUENCE [LARGE SCALE GENOMIC DNA]</scope>
    <source>
        <strain evidence="11 15">NML120146</strain>
    </source>
</reference>
<dbReference type="GO" id="GO:0005524">
    <property type="term" value="F:ATP binding"/>
    <property type="evidence" value="ECO:0007669"/>
    <property type="project" value="UniProtKB-KW"/>
</dbReference>
<dbReference type="Proteomes" id="UP000094067">
    <property type="component" value="Unassembled WGS sequence"/>
</dbReference>
<reference evidence="13 16" key="1">
    <citation type="submission" date="2016-07" db="EMBL/GenBank/DDBJ databases">
        <title>Characterization of isolates of Eisenbergiella tayi derived from blood cultures, using whole genome sequencing.</title>
        <authorList>
            <person name="Burdz T."/>
            <person name="Wiebe D."/>
            <person name="Huynh C."/>
            <person name="Bernard K."/>
        </authorList>
    </citation>
    <scope>NUCLEOTIDE SEQUENCE [LARGE SCALE GENOMIC DNA]</scope>
    <source>
        <strain evidence="9 13">NML 110608</strain>
        <strain evidence="10 16">NML 120489</strain>
    </source>
</reference>
<evidence type="ECO:0000259" key="8">
    <source>
        <dbReference type="PROSITE" id="PS50928"/>
    </source>
</evidence>
<dbReference type="EMBL" id="MEHD01000032">
    <property type="protein sequence ID" value="ODR51630.1"/>
    <property type="molecule type" value="Genomic_DNA"/>
</dbReference>
<feature type="transmembrane region" description="Helical" evidence="7">
    <location>
        <begin position="12"/>
        <end position="33"/>
    </location>
</feature>
<keyword evidence="4 7" id="KW-0812">Transmembrane</keyword>
<evidence type="ECO:0000256" key="3">
    <source>
        <dbReference type="ARBA" id="ARBA00022475"/>
    </source>
</evidence>
<evidence type="ECO:0000313" key="15">
    <source>
        <dbReference type="Proteomes" id="UP000094869"/>
    </source>
</evidence>
<name>A0A1E3AQ41_9FIRM</name>
<evidence type="ECO:0000313" key="16">
    <source>
        <dbReference type="Proteomes" id="UP000095003"/>
    </source>
</evidence>
<evidence type="ECO:0000313" key="11">
    <source>
        <dbReference type="EMBL" id="ODR51630.1"/>
    </source>
</evidence>
<dbReference type="Gene3D" id="1.10.3720.10">
    <property type="entry name" value="MetI-like"/>
    <property type="match status" value="1"/>
</dbReference>
<dbReference type="Pfam" id="PF00528">
    <property type="entry name" value="BPD_transp_1"/>
    <property type="match status" value="1"/>
</dbReference>
<keyword evidence="6 7" id="KW-0472">Membrane</keyword>
<dbReference type="SUPFAM" id="SSF161098">
    <property type="entry name" value="MetI-like"/>
    <property type="match status" value="1"/>
</dbReference>
<dbReference type="InterPro" id="IPR035906">
    <property type="entry name" value="MetI-like_sf"/>
</dbReference>
<dbReference type="RefSeq" id="WP_009251636.1">
    <property type="nucleotide sequence ID" value="NZ_BAABXS010000001.1"/>
</dbReference>
<feature type="transmembrane region" description="Helical" evidence="7">
    <location>
        <begin position="77"/>
        <end position="96"/>
    </location>
</feature>
<proteinExistence type="inferred from homology"/>